<protein>
    <submittedName>
        <fullName evidence="2">Uncharacterized protein</fullName>
    </submittedName>
</protein>
<dbReference type="Proteomes" id="UP000837857">
    <property type="component" value="Chromosome 19"/>
</dbReference>
<proteinExistence type="predicted"/>
<evidence type="ECO:0000256" key="1">
    <source>
        <dbReference type="SAM" id="Coils"/>
    </source>
</evidence>
<keyword evidence="1" id="KW-0175">Coiled coil</keyword>
<sequence length="104" mass="12183">MVVYYCFSTQQITAYSKNHELELKAEKIIKQAEDTVKQAKISMLENNLQASESQDYKELKNVLELTEHLLDDEKLRVKELEEEATKWRLKYEELLKATSGKGDE</sequence>
<reference evidence="2" key="1">
    <citation type="submission" date="2022-03" db="EMBL/GenBank/DDBJ databases">
        <authorList>
            <person name="Martin H S."/>
        </authorList>
    </citation>
    <scope>NUCLEOTIDE SEQUENCE</scope>
</reference>
<gene>
    <name evidence="2" type="ORF">IPOD504_LOCUS6571</name>
</gene>
<evidence type="ECO:0000313" key="3">
    <source>
        <dbReference type="Proteomes" id="UP000837857"/>
    </source>
</evidence>
<keyword evidence="3" id="KW-1185">Reference proteome</keyword>
<dbReference type="EMBL" id="OW152831">
    <property type="protein sequence ID" value="CAH2049065.1"/>
    <property type="molecule type" value="Genomic_DNA"/>
</dbReference>
<accession>A0ABN8I6H8</accession>
<name>A0ABN8I6H8_9NEOP</name>
<feature type="coiled-coil region" evidence="1">
    <location>
        <begin position="18"/>
        <end position="97"/>
    </location>
</feature>
<evidence type="ECO:0000313" key="2">
    <source>
        <dbReference type="EMBL" id="CAH2049065.1"/>
    </source>
</evidence>
<feature type="non-terminal residue" evidence="2">
    <location>
        <position position="1"/>
    </location>
</feature>
<organism evidence="2 3">
    <name type="scientific">Iphiclides podalirius</name>
    <name type="common">scarce swallowtail</name>
    <dbReference type="NCBI Taxonomy" id="110791"/>
    <lineage>
        <taxon>Eukaryota</taxon>
        <taxon>Metazoa</taxon>
        <taxon>Ecdysozoa</taxon>
        <taxon>Arthropoda</taxon>
        <taxon>Hexapoda</taxon>
        <taxon>Insecta</taxon>
        <taxon>Pterygota</taxon>
        <taxon>Neoptera</taxon>
        <taxon>Endopterygota</taxon>
        <taxon>Lepidoptera</taxon>
        <taxon>Glossata</taxon>
        <taxon>Ditrysia</taxon>
        <taxon>Papilionoidea</taxon>
        <taxon>Papilionidae</taxon>
        <taxon>Papilioninae</taxon>
        <taxon>Iphiclides</taxon>
    </lineage>
</organism>